<dbReference type="OrthoDB" id="5191874at2"/>
<keyword evidence="2" id="KW-1185">Reference proteome</keyword>
<dbReference type="RefSeq" id="WP_052767198.1">
    <property type="nucleotide sequence ID" value="NZ_CP017480.1"/>
</dbReference>
<dbReference type="SUPFAM" id="SSF52980">
    <property type="entry name" value="Restriction endonuclease-like"/>
    <property type="match status" value="1"/>
</dbReference>
<evidence type="ECO:0000313" key="2">
    <source>
        <dbReference type="Proteomes" id="UP000182987"/>
    </source>
</evidence>
<evidence type="ECO:0000313" key="1">
    <source>
        <dbReference type="EMBL" id="APG05521.1"/>
    </source>
</evidence>
<organism evidence="1 2">
    <name type="scientific">Luteibacter rhizovicinus DSM 16549</name>
    <dbReference type="NCBI Taxonomy" id="1440763"/>
    <lineage>
        <taxon>Bacteria</taxon>
        <taxon>Pseudomonadati</taxon>
        <taxon>Pseudomonadota</taxon>
        <taxon>Gammaproteobacteria</taxon>
        <taxon>Lysobacterales</taxon>
        <taxon>Rhodanobacteraceae</taxon>
        <taxon>Luteibacter</taxon>
    </lineage>
</organism>
<dbReference type="Proteomes" id="UP000182987">
    <property type="component" value="Chromosome"/>
</dbReference>
<accession>A0A1L3EWU9</accession>
<gene>
    <name evidence="1" type="ORF">BJI69_17520</name>
</gene>
<reference evidence="2" key="1">
    <citation type="submission" date="2016-09" db="EMBL/GenBank/DDBJ databases">
        <authorList>
            <person name="Lysoe E."/>
        </authorList>
    </citation>
    <scope>NUCLEOTIDE SEQUENCE [LARGE SCALE GENOMIC DNA]</scope>
    <source>
        <strain evidence="2">LJ96T</strain>
    </source>
</reference>
<dbReference type="AlphaFoldDB" id="A0A1L3EWU9"/>
<protein>
    <submittedName>
        <fullName evidence="1">Uncharacterized protein</fullName>
    </submittedName>
</protein>
<dbReference type="InterPro" id="IPR011335">
    <property type="entry name" value="Restrct_endonuc-II-like"/>
</dbReference>
<sequence length="259" mass="28632">MEDWRQFEEEVRHVYQALASQKGEGMLVAQNARIKGHSGTFHQVDVYYEFDRDGVRYRVAIECADTKLPVDKGRIGDFAFRLNDIGNILGVVVSRGGYQLGADTLAGQYGIELLQPQDLPLMGTLLAKQMSIVSLPDETSLGQPFWTVMALHDGKTTGGYYATEQPGTTRRHIPLLYSKSHAERIMREGRLDPHQWGVRGLPGSALRAFVQTLDVLEKQGGGAVILFLPPAARGDADFIAIPITTEQLADQYVVTTSSR</sequence>
<dbReference type="STRING" id="1440763.BJI69_17520"/>
<name>A0A1L3EWU9_9GAMM</name>
<dbReference type="KEGG" id="lrz:BJI69_17520"/>
<proteinExistence type="predicted"/>
<dbReference type="EMBL" id="CP017480">
    <property type="protein sequence ID" value="APG05521.1"/>
    <property type="molecule type" value="Genomic_DNA"/>
</dbReference>